<name>A0A933NXW4_9HYPH</name>
<evidence type="ECO:0000256" key="1">
    <source>
        <dbReference type="ARBA" id="ARBA00023002"/>
    </source>
</evidence>
<dbReference type="PRINTS" id="PR00069">
    <property type="entry name" value="ALDKETRDTASE"/>
</dbReference>
<gene>
    <name evidence="3" type="ORF">HY834_03695</name>
</gene>
<dbReference type="SUPFAM" id="SSF51430">
    <property type="entry name" value="NAD(P)-linked oxidoreductase"/>
    <property type="match status" value="1"/>
</dbReference>
<organism evidence="3 4">
    <name type="scientific">Devosia nanyangense</name>
    <dbReference type="NCBI Taxonomy" id="1228055"/>
    <lineage>
        <taxon>Bacteria</taxon>
        <taxon>Pseudomonadati</taxon>
        <taxon>Pseudomonadota</taxon>
        <taxon>Alphaproteobacteria</taxon>
        <taxon>Hyphomicrobiales</taxon>
        <taxon>Devosiaceae</taxon>
        <taxon>Devosia</taxon>
    </lineage>
</organism>
<dbReference type="InterPro" id="IPR020471">
    <property type="entry name" value="AKR"/>
</dbReference>
<reference evidence="3" key="1">
    <citation type="submission" date="2020-07" db="EMBL/GenBank/DDBJ databases">
        <title>Huge and variable diversity of episymbiotic CPR bacteria and DPANN archaea in groundwater ecosystems.</title>
        <authorList>
            <person name="He C.Y."/>
            <person name="Keren R."/>
            <person name="Whittaker M."/>
            <person name="Farag I.F."/>
            <person name="Doudna J."/>
            <person name="Cate J.H.D."/>
            <person name="Banfield J.F."/>
        </authorList>
    </citation>
    <scope>NUCLEOTIDE SEQUENCE</scope>
    <source>
        <strain evidence="3">NC_groundwater_1586_Pr3_B-0.1um_66_15</strain>
    </source>
</reference>
<dbReference type="InterPro" id="IPR023210">
    <property type="entry name" value="NADP_OxRdtase_dom"/>
</dbReference>
<dbReference type="InterPro" id="IPR050523">
    <property type="entry name" value="AKR_Detox_Biosynth"/>
</dbReference>
<comment type="caution">
    <text evidence="3">The sequence shown here is derived from an EMBL/GenBank/DDBJ whole genome shotgun (WGS) entry which is preliminary data.</text>
</comment>
<evidence type="ECO:0000313" key="3">
    <source>
        <dbReference type="EMBL" id="MBI4920827.1"/>
    </source>
</evidence>
<sequence>MTKRRLGRSELYIEPLVLGGNVLGWTADEPTSFAVLDAYLGAGFTAIDTADSYGKGKSETILGNWMKARGNRDSVLVFTKIGSDMGQGHRDLSAKWIEEEVEHSLRRLQTDRIDLYQSHWPDPDTPQEETLGAFDKLVSAGKVRFIGSSNQDATLLGEALEISKREGLARYETIQNEFNLYDRSGFEGQVQDICVKEQVSGIGYFSLARGFLSGKYRTAEDAGISARGANVVAKYINDKGRRILAALDAVAARSGAKPAEIALAWIIAQPGVGAPIASATSVEQVASLIRGARLTLSAADLKELTDAGR</sequence>
<accession>A0A933NXW4</accession>
<proteinExistence type="predicted"/>
<feature type="domain" description="NADP-dependent oxidoreductase" evidence="2">
    <location>
        <begin position="15"/>
        <end position="306"/>
    </location>
</feature>
<dbReference type="Pfam" id="PF00248">
    <property type="entry name" value="Aldo_ket_red"/>
    <property type="match status" value="1"/>
</dbReference>
<keyword evidence="1" id="KW-0560">Oxidoreductase</keyword>
<evidence type="ECO:0000259" key="2">
    <source>
        <dbReference type="Pfam" id="PF00248"/>
    </source>
</evidence>
<protein>
    <submittedName>
        <fullName evidence="3">Aldo/keto reductase</fullName>
    </submittedName>
</protein>
<dbReference type="PANTHER" id="PTHR43364">
    <property type="entry name" value="NADH-SPECIFIC METHYLGLYOXAL REDUCTASE-RELATED"/>
    <property type="match status" value="1"/>
</dbReference>
<dbReference type="EMBL" id="JACRAF010000013">
    <property type="protein sequence ID" value="MBI4920827.1"/>
    <property type="molecule type" value="Genomic_DNA"/>
</dbReference>
<dbReference type="CDD" id="cd19081">
    <property type="entry name" value="AKR_AKR9C1"/>
    <property type="match status" value="1"/>
</dbReference>
<dbReference type="InterPro" id="IPR036812">
    <property type="entry name" value="NAD(P)_OxRdtase_dom_sf"/>
</dbReference>
<dbReference type="PANTHER" id="PTHR43364:SF6">
    <property type="entry name" value="OXIDOREDUCTASE-RELATED"/>
    <property type="match status" value="1"/>
</dbReference>
<dbReference type="AlphaFoldDB" id="A0A933NXW4"/>
<dbReference type="Gene3D" id="3.20.20.100">
    <property type="entry name" value="NADP-dependent oxidoreductase domain"/>
    <property type="match status" value="1"/>
</dbReference>
<dbReference type="FunFam" id="3.20.20.100:FF:000004">
    <property type="entry name" value="Oxidoreductase, aldo/keto reductase"/>
    <property type="match status" value="1"/>
</dbReference>
<evidence type="ECO:0000313" key="4">
    <source>
        <dbReference type="Proteomes" id="UP000782610"/>
    </source>
</evidence>
<dbReference type="GO" id="GO:0005829">
    <property type="term" value="C:cytosol"/>
    <property type="evidence" value="ECO:0007669"/>
    <property type="project" value="UniProtKB-ARBA"/>
</dbReference>
<dbReference type="Proteomes" id="UP000782610">
    <property type="component" value="Unassembled WGS sequence"/>
</dbReference>
<dbReference type="GO" id="GO:0016491">
    <property type="term" value="F:oxidoreductase activity"/>
    <property type="evidence" value="ECO:0007669"/>
    <property type="project" value="UniProtKB-KW"/>
</dbReference>